<comment type="caution">
    <text evidence="2">The sequence shown here is derived from an EMBL/GenBank/DDBJ whole genome shotgun (WGS) entry which is preliminary data.</text>
</comment>
<evidence type="ECO:0000256" key="1">
    <source>
        <dbReference type="SAM" id="SignalP"/>
    </source>
</evidence>
<evidence type="ECO:0000313" key="2">
    <source>
        <dbReference type="EMBL" id="MPC09094.1"/>
    </source>
</evidence>
<keyword evidence="3" id="KW-1185">Reference proteome</keyword>
<feature type="chain" id="PRO_5023093487" evidence="1">
    <location>
        <begin position="17"/>
        <end position="116"/>
    </location>
</feature>
<protein>
    <submittedName>
        <fullName evidence="2">Uncharacterized protein</fullName>
    </submittedName>
</protein>
<feature type="signal peptide" evidence="1">
    <location>
        <begin position="1"/>
        <end position="16"/>
    </location>
</feature>
<dbReference type="AlphaFoldDB" id="A0A5B7CK32"/>
<accession>A0A5B7CK32</accession>
<sequence>MRSWLSWNGKFKFVLAYLPALESDTRVEGYVIKESRVHEDGDKEEVAAQDAEEVVVGCGDHWGNVLIVVGFPLCIKEVVTNGARDDTLPVLLHEHIPAKNNTYVEIFIILLWSLGK</sequence>
<proteinExistence type="predicted"/>
<dbReference type="EMBL" id="VSRR010000055">
    <property type="protein sequence ID" value="MPC09094.1"/>
    <property type="molecule type" value="Genomic_DNA"/>
</dbReference>
<reference evidence="2 3" key="1">
    <citation type="submission" date="2019-05" db="EMBL/GenBank/DDBJ databases">
        <title>Another draft genome of Portunus trituberculatus and its Hox gene families provides insights of decapod evolution.</title>
        <authorList>
            <person name="Jeong J.-H."/>
            <person name="Song I."/>
            <person name="Kim S."/>
            <person name="Choi T."/>
            <person name="Kim D."/>
            <person name="Ryu S."/>
            <person name="Kim W."/>
        </authorList>
    </citation>
    <scope>NUCLEOTIDE SEQUENCE [LARGE SCALE GENOMIC DNA]</scope>
    <source>
        <tissue evidence="2">Muscle</tissue>
    </source>
</reference>
<evidence type="ECO:0000313" key="3">
    <source>
        <dbReference type="Proteomes" id="UP000324222"/>
    </source>
</evidence>
<dbReference type="Proteomes" id="UP000324222">
    <property type="component" value="Unassembled WGS sequence"/>
</dbReference>
<organism evidence="2 3">
    <name type="scientific">Portunus trituberculatus</name>
    <name type="common">Swimming crab</name>
    <name type="synonym">Neptunus trituberculatus</name>
    <dbReference type="NCBI Taxonomy" id="210409"/>
    <lineage>
        <taxon>Eukaryota</taxon>
        <taxon>Metazoa</taxon>
        <taxon>Ecdysozoa</taxon>
        <taxon>Arthropoda</taxon>
        <taxon>Crustacea</taxon>
        <taxon>Multicrustacea</taxon>
        <taxon>Malacostraca</taxon>
        <taxon>Eumalacostraca</taxon>
        <taxon>Eucarida</taxon>
        <taxon>Decapoda</taxon>
        <taxon>Pleocyemata</taxon>
        <taxon>Brachyura</taxon>
        <taxon>Eubrachyura</taxon>
        <taxon>Portunoidea</taxon>
        <taxon>Portunidae</taxon>
        <taxon>Portuninae</taxon>
        <taxon>Portunus</taxon>
    </lineage>
</organism>
<gene>
    <name evidence="2" type="ORF">E2C01_001697</name>
</gene>
<name>A0A5B7CK32_PORTR</name>
<keyword evidence="1" id="KW-0732">Signal</keyword>